<protein>
    <recommendedName>
        <fullName evidence="6">Carboxylic ester hydrolase</fullName>
        <ecNumber evidence="6">3.1.1.-</ecNumber>
    </recommendedName>
</protein>
<feature type="chain" id="PRO_5043097904" description="Carboxylic ester hydrolase" evidence="6">
    <location>
        <begin position="17"/>
        <end position="556"/>
    </location>
</feature>
<dbReference type="AlphaFoldDB" id="A0AAU9UP81"/>
<dbReference type="InterPro" id="IPR002018">
    <property type="entry name" value="CarbesteraseB"/>
</dbReference>
<dbReference type="InterPro" id="IPR019826">
    <property type="entry name" value="Carboxylesterase_B_AS"/>
</dbReference>
<organism evidence="8 9">
    <name type="scientific">Euphydryas editha</name>
    <name type="common">Edith's checkerspot</name>
    <dbReference type="NCBI Taxonomy" id="104508"/>
    <lineage>
        <taxon>Eukaryota</taxon>
        <taxon>Metazoa</taxon>
        <taxon>Ecdysozoa</taxon>
        <taxon>Arthropoda</taxon>
        <taxon>Hexapoda</taxon>
        <taxon>Insecta</taxon>
        <taxon>Pterygota</taxon>
        <taxon>Neoptera</taxon>
        <taxon>Endopterygota</taxon>
        <taxon>Lepidoptera</taxon>
        <taxon>Glossata</taxon>
        <taxon>Ditrysia</taxon>
        <taxon>Papilionoidea</taxon>
        <taxon>Nymphalidae</taxon>
        <taxon>Nymphalinae</taxon>
        <taxon>Euphydryas</taxon>
    </lineage>
</organism>
<keyword evidence="5" id="KW-0325">Glycoprotein</keyword>
<dbReference type="PROSITE" id="PS00122">
    <property type="entry name" value="CARBOXYLESTERASE_B_1"/>
    <property type="match status" value="1"/>
</dbReference>
<evidence type="ECO:0000256" key="2">
    <source>
        <dbReference type="ARBA" id="ARBA00022487"/>
    </source>
</evidence>
<evidence type="ECO:0000256" key="3">
    <source>
        <dbReference type="ARBA" id="ARBA00022801"/>
    </source>
</evidence>
<keyword evidence="3 6" id="KW-0378">Hydrolase</keyword>
<name>A0AAU9UP81_EUPED</name>
<sequence>MYWLVIFSCLIFSVTCDDPESLTVHLNQGIVRGYKDLNDGIFAFYGIPYAKAPTGPDKYKAPLSPPVWSEPFDAVEKHILCPQADLIKLYSKNVNIIREDCLVANIYVPEKSNKNLPVVVYVHGGAYLLGWGNVSTPKKLVKSKKVIVVTFNYRLGAHGFLCLGTKDIPGNAGMKDQVALLRWVKKNIAEFGGNPDEVTIAGYSAGSSAVDLLMISKMAQGLFKRVIPESGANTAVFSVQRDPIENAKEFAKMLNFDNVEDFYALEKFYKNLPYVELFAPDLMERTDSTFIFSPCVERDLGEERFLDDDPVNILKSGNYEKMPMLYGFSEMEGLFRIPQFDKWKDRMNEKFSDFLPADLQFKDEIEKERVANEIKNFYFGKKSVGNDTVLSYIDYFSDVIFTYPILRSVKLQVESGNNKIFLYEYSFVHNNTPLVPHTNIRGANHCDQTFAVLDGSWIDTADNEDSLSEEFKESRAILRKIWLNFMITGNPNHADSKVPTWPPVDSDWSPHMSINKSLELKGSLLKKRVVFWEGIYNKYYRVPVAPSAPPPRKTEL</sequence>
<reference evidence="8" key="1">
    <citation type="submission" date="2022-03" db="EMBL/GenBank/DDBJ databases">
        <authorList>
            <person name="Tunstrom K."/>
        </authorList>
    </citation>
    <scope>NUCLEOTIDE SEQUENCE</scope>
</reference>
<dbReference type="InterPro" id="IPR050309">
    <property type="entry name" value="Type-B_Carboxylest/Lipase"/>
</dbReference>
<evidence type="ECO:0000259" key="7">
    <source>
        <dbReference type="Pfam" id="PF00135"/>
    </source>
</evidence>
<dbReference type="Gene3D" id="3.40.50.1820">
    <property type="entry name" value="alpha/beta hydrolase"/>
    <property type="match status" value="1"/>
</dbReference>
<dbReference type="EMBL" id="CAKOGL010000022">
    <property type="protein sequence ID" value="CAH2099682.1"/>
    <property type="molecule type" value="Genomic_DNA"/>
</dbReference>
<feature type="domain" description="Carboxylesterase type B" evidence="7">
    <location>
        <begin position="22"/>
        <end position="532"/>
    </location>
</feature>
<dbReference type="GO" id="GO:0052689">
    <property type="term" value="F:carboxylic ester hydrolase activity"/>
    <property type="evidence" value="ECO:0007669"/>
    <property type="project" value="UniProtKB-KW"/>
</dbReference>
<keyword evidence="2" id="KW-0719">Serine esterase</keyword>
<comment type="caution">
    <text evidence="8">The sequence shown here is derived from an EMBL/GenBank/DDBJ whole genome shotgun (WGS) entry which is preliminary data.</text>
</comment>
<proteinExistence type="inferred from homology"/>
<evidence type="ECO:0000313" key="8">
    <source>
        <dbReference type="EMBL" id="CAH2099682.1"/>
    </source>
</evidence>
<dbReference type="SUPFAM" id="SSF53474">
    <property type="entry name" value="alpha/beta-Hydrolases"/>
    <property type="match status" value="1"/>
</dbReference>
<evidence type="ECO:0000256" key="6">
    <source>
        <dbReference type="RuleBase" id="RU361235"/>
    </source>
</evidence>
<dbReference type="PANTHER" id="PTHR11559">
    <property type="entry name" value="CARBOXYLESTERASE"/>
    <property type="match status" value="1"/>
</dbReference>
<evidence type="ECO:0000256" key="5">
    <source>
        <dbReference type="ARBA" id="ARBA00023180"/>
    </source>
</evidence>
<evidence type="ECO:0000256" key="1">
    <source>
        <dbReference type="ARBA" id="ARBA00005964"/>
    </source>
</evidence>
<comment type="similarity">
    <text evidence="1 6">Belongs to the type-B carboxylesterase/lipase family.</text>
</comment>
<dbReference type="Pfam" id="PF00135">
    <property type="entry name" value="COesterase"/>
    <property type="match status" value="1"/>
</dbReference>
<evidence type="ECO:0000256" key="4">
    <source>
        <dbReference type="ARBA" id="ARBA00023157"/>
    </source>
</evidence>
<keyword evidence="6" id="KW-0732">Signal</keyword>
<keyword evidence="9" id="KW-1185">Reference proteome</keyword>
<gene>
    <name evidence="8" type="ORF">EEDITHA_LOCUS14628</name>
</gene>
<dbReference type="InterPro" id="IPR029058">
    <property type="entry name" value="AB_hydrolase_fold"/>
</dbReference>
<keyword evidence="4" id="KW-1015">Disulfide bond</keyword>
<evidence type="ECO:0000313" key="9">
    <source>
        <dbReference type="Proteomes" id="UP001153954"/>
    </source>
</evidence>
<feature type="signal peptide" evidence="6">
    <location>
        <begin position="1"/>
        <end position="16"/>
    </location>
</feature>
<accession>A0AAU9UP81</accession>
<dbReference type="EC" id="3.1.1.-" evidence="6"/>
<dbReference type="Proteomes" id="UP001153954">
    <property type="component" value="Unassembled WGS sequence"/>
</dbReference>